<evidence type="ECO:0000256" key="1">
    <source>
        <dbReference type="SAM" id="MobiDB-lite"/>
    </source>
</evidence>
<accession>A0A2N6VKV7</accession>
<proteinExistence type="predicted"/>
<evidence type="ECO:0000313" key="3">
    <source>
        <dbReference type="Proteomes" id="UP000235598"/>
    </source>
</evidence>
<feature type="compositionally biased region" description="Pro residues" evidence="1">
    <location>
        <begin position="37"/>
        <end position="64"/>
    </location>
</feature>
<dbReference type="Proteomes" id="UP000235598">
    <property type="component" value="Unassembled WGS sequence"/>
</dbReference>
<gene>
    <name evidence="2" type="ORF">CJ199_10495</name>
</gene>
<organism evidence="2 3">
    <name type="scientific">Brevibacterium paucivorans</name>
    <dbReference type="NCBI Taxonomy" id="170994"/>
    <lineage>
        <taxon>Bacteria</taxon>
        <taxon>Bacillati</taxon>
        <taxon>Actinomycetota</taxon>
        <taxon>Actinomycetes</taxon>
        <taxon>Micrococcales</taxon>
        <taxon>Brevibacteriaceae</taxon>
        <taxon>Brevibacterium</taxon>
    </lineage>
</organism>
<feature type="region of interest" description="Disordered" evidence="1">
    <location>
        <begin position="1"/>
        <end position="64"/>
    </location>
</feature>
<name>A0A2N6VKV7_9MICO</name>
<evidence type="ECO:0000313" key="2">
    <source>
        <dbReference type="EMBL" id="PMD04780.1"/>
    </source>
</evidence>
<sequence>MGADPRSACEDDCDSPPRSRDVSGPEPCWVGTSEPRPAVPPPVPPAPAPVAPAPPVPPAPPLPAPAEVATTCVCPASDLEPPKRTPCDVERTPELFGLEASEVFASETFWGLPDAPPLGAWAGFAGFSGCAAFAD</sequence>
<protein>
    <submittedName>
        <fullName evidence="2">Uncharacterized protein</fullName>
    </submittedName>
</protein>
<dbReference type="AlphaFoldDB" id="A0A2N6VKV7"/>
<reference evidence="2 3" key="1">
    <citation type="submission" date="2017-09" db="EMBL/GenBank/DDBJ databases">
        <title>Bacterial strain isolated from the female urinary microbiota.</title>
        <authorList>
            <person name="Thomas-White K."/>
            <person name="Kumar N."/>
            <person name="Forster S."/>
            <person name="Putonti C."/>
            <person name="Lawley T."/>
            <person name="Wolfe A.J."/>
        </authorList>
    </citation>
    <scope>NUCLEOTIDE SEQUENCE [LARGE SCALE GENOMIC DNA]</scope>
    <source>
        <strain evidence="2 3">UMB1301</strain>
    </source>
</reference>
<dbReference type="EMBL" id="PNHK01000004">
    <property type="protein sequence ID" value="PMD04780.1"/>
    <property type="molecule type" value="Genomic_DNA"/>
</dbReference>
<comment type="caution">
    <text evidence="2">The sequence shown here is derived from an EMBL/GenBank/DDBJ whole genome shotgun (WGS) entry which is preliminary data.</text>
</comment>